<keyword evidence="2" id="KW-1185">Reference proteome</keyword>
<evidence type="ECO:0000313" key="1">
    <source>
        <dbReference type="EMBL" id="MBB6073054.1"/>
    </source>
</evidence>
<dbReference type="RefSeq" id="WP_170040166.1">
    <property type="nucleotide sequence ID" value="NZ_JABDTL010000002.1"/>
</dbReference>
<reference evidence="1 2" key="1">
    <citation type="submission" date="2020-08" db="EMBL/GenBank/DDBJ databases">
        <title>Genomic Encyclopedia of Type Strains, Phase IV (KMG-IV): sequencing the most valuable type-strain genomes for metagenomic binning, comparative biology and taxonomic classification.</title>
        <authorList>
            <person name="Goeker M."/>
        </authorList>
    </citation>
    <scope>NUCLEOTIDE SEQUENCE [LARGE SCALE GENOMIC DNA]</scope>
    <source>
        <strain evidence="1 2">DSM 29007</strain>
    </source>
</reference>
<name>A0A841H500_9BACT</name>
<gene>
    <name evidence="1" type="ORF">HNQ61_004720</name>
</gene>
<dbReference type="AlphaFoldDB" id="A0A841H500"/>
<organism evidence="1 2">
    <name type="scientific">Longimicrobium terrae</name>
    <dbReference type="NCBI Taxonomy" id="1639882"/>
    <lineage>
        <taxon>Bacteria</taxon>
        <taxon>Pseudomonadati</taxon>
        <taxon>Gemmatimonadota</taxon>
        <taxon>Longimicrobiia</taxon>
        <taxon>Longimicrobiales</taxon>
        <taxon>Longimicrobiaceae</taxon>
        <taxon>Longimicrobium</taxon>
    </lineage>
</organism>
<proteinExistence type="predicted"/>
<sequence length="56" mass="6151">MKKLSMKVDDLRIESFQTELPIAGRGTLDAAEVSITCYCTRQVCTLDLEDAGENNG</sequence>
<dbReference type="Proteomes" id="UP000582837">
    <property type="component" value="Unassembled WGS sequence"/>
</dbReference>
<accession>A0A841H500</accession>
<protein>
    <submittedName>
        <fullName evidence="1">Uncharacterized protein</fullName>
    </submittedName>
</protein>
<evidence type="ECO:0000313" key="2">
    <source>
        <dbReference type="Proteomes" id="UP000582837"/>
    </source>
</evidence>
<comment type="caution">
    <text evidence="1">The sequence shown here is derived from an EMBL/GenBank/DDBJ whole genome shotgun (WGS) entry which is preliminary data.</text>
</comment>
<dbReference type="EMBL" id="JACHIA010000020">
    <property type="protein sequence ID" value="MBB6073054.1"/>
    <property type="molecule type" value="Genomic_DNA"/>
</dbReference>